<reference evidence="1 2" key="2">
    <citation type="journal article" date="2008" name="Nature">
        <title>The Phaeodactylum genome reveals the evolutionary history of diatom genomes.</title>
        <authorList>
            <person name="Bowler C."/>
            <person name="Allen A.E."/>
            <person name="Badger J.H."/>
            <person name="Grimwood J."/>
            <person name="Jabbari K."/>
            <person name="Kuo A."/>
            <person name="Maheswari U."/>
            <person name="Martens C."/>
            <person name="Maumus F."/>
            <person name="Otillar R.P."/>
            <person name="Rayko E."/>
            <person name="Salamov A."/>
            <person name="Vandepoele K."/>
            <person name="Beszteri B."/>
            <person name="Gruber A."/>
            <person name="Heijde M."/>
            <person name="Katinka M."/>
            <person name="Mock T."/>
            <person name="Valentin K."/>
            <person name="Verret F."/>
            <person name="Berges J.A."/>
            <person name="Brownlee C."/>
            <person name="Cadoret J.P."/>
            <person name="Chiovitti A."/>
            <person name="Choi C.J."/>
            <person name="Coesel S."/>
            <person name="De Martino A."/>
            <person name="Detter J.C."/>
            <person name="Durkin C."/>
            <person name="Falciatore A."/>
            <person name="Fournet J."/>
            <person name="Haruta M."/>
            <person name="Huysman M.J."/>
            <person name="Jenkins B.D."/>
            <person name="Jiroutova K."/>
            <person name="Jorgensen R.E."/>
            <person name="Joubert Y."/>
            <person name="Kaplan A."/>
            <person name="Kroger N."/>
            <person name="Kroth P.G."/>
            <person name="La Roche J."/>
            <person name="Lindquist E."/>
            <person name="Lommer M."/>
            <person name="Martin-Jezequel V."/>
            <person name="Lopez P.J."/>
            <person name="Lucas S."/>
            <person name="Mangogna M."/>
            <person name="McGinnis K."/>
            <person name="Medlin L.K."/>
            <person name="Montsant A."/>
            <person name="Oudot-Le Secq M.P."/>
            <person name="Napoli C."/>
            <person name="Obornik M."/>
            <person name="Parker M.S."/>
            <person name="Petit J.L."/>
            <person name="Porcel B.M."/>
            <person name="Poulsen N."/>
            <person name="Robison M."/>
            <person name="Rychlewski L."/>
            <person name="Rynearson T.A."/>
            <person name="Schmutz J."/>
            <person name="Shapiro H."/>
            <person name="Siaut M."/>
            <person name="Stanley M."/>
            <person name="Sussman M.R."/>
            <person name="Taylor A.R."/>
            <person name="Vardi A."/>
            <person name="von Dassow P."/>
            <person name="Vyverman W."/>
            <person name="Willis A."/>
            <person name="Wyrwicz L.S."/>
            <person name="Rokhsar D.S."/>
            <person name="Weissenbach J."/>
            <person name="Armbrust E.V."/>
            <person name="Green B.R."/>
            <person name="Van de Peer Y."/>
            <person name="Grigoriev I.V."/>
        </authorList>
    </citation>
    <scope>NUCLEOTIDE SEQUENCE [LARGE SCALE GENOMIC DNA]</scope>
    <source>
        <strain evidence="1 2">CCMP1335</strain>
    </source>
</reference>
<keyword evidence="2" id="KW-1185">Reference proteome</keyword>
<gene>
    <name evidence="1" type="ORF">THAPSDRAFT_bd1747</name>
</gene>
<sequence>MACVMLRIRRSTACMSDFKRRNNTWVLLTDVDEYVTFNNINEDDPNLQMDEAPDGIPTLSDWKFQKNSVGGGIVKGTANGELVSFGVKSQDVQYGNVIQDSSGNKYFLRDDFAFRDLTVMPQAPGVPTLKQSHIRDGKLYANIYNDRYDGHNDGEQVEIETNWREPDTPAKGSTVIDGGHLVKDTIGRTYYVEREIALLPPQLNTSFESARGGSLGEAVAAVANGGSCGGKGSSVEV</sequence>
<dbReference type="AlphaFoldDB" id="B8LDY4"/>
<evidence type="ECO:0000313" key="2">
    <source>
        <dbReference type="Proteomes" id="UP000001449"/>
    </source>
</evidence>
<organism evidence="1 2">
    <name type="scientific">Thalassiosira pseudonana</name>
    <name type="common">Marine diatom</name>
    <name type="synonym">Cyclotella nana</name>
    <dbReference type="NCBI Taxonomy" id="35128"/>
    <lineage>
        <taxon>Eukaryota</taxon>
        <taxon>Sar</taxon>
        <taxon>Stramenopiles</taxon>
        <taxon>Ochrophyta</taxon>
        <taxon>Bacillariophyta</taxon>
        <taxon>Coscinodiscophyceae</taxon>
        <taxon>Thalassiosirophycidae</taxon>
        <taxon>Thalassiosirales</taxon>
        <taxon>Thalassiosiraceae</taxon>
        <taxon>Thalassiosira</taxon>
    </lineage>
</organism>
<dbReference type="PaxDb" id="35128-Thapsdraft1747"/>
<dbReference type="KEGG" id="tps:THAPSDRAFT_bd1747"/>
<name>B8LDY4_THAPS</name>
<dbReference type="GeneID" id="7444434"/>
<dbReference type="RefSeq" id="XP_002297242.1">
    <property type="nucleotide sequence ID" value="XM_002297206.1"/>
</dbReference>
<dbReference type="InParanoid" id="B8LDY4"/>
<accession>B8LDY4</accession>
<proteinExistence type="predicted"/>
<dbReference type="Proteomes" id="UP000001449">
    <property type="component" value="Unassembled WGS sequence"/>
</dbReference>
<dbReference type="EMBL" id="DS999423">
    <property type="protein sequence ID" value="EED86459.1"/>
    <property type="molecule type" value="Genomic_DNA"/>
</dbReference>
<evidence type="ECO:0008006" key="3">
    <source>
        <dbReference type="Google" id="ProtNLM"/>
    </source>
</evidence>
<dbReference type="HOGENOM" id="CLU_1172743_0_0_1"/>
<evidence type="ECO:0000313" key="1">
    <source>
        <dbReference type="EMBL" id="EED86459.1"/>
    </source>
</evidence>
<reference evidence="1 2" key="1">
    <citation type="journal article" date="2004" name="Science">
        <title>The genome of the diatom Thalassiosira pseudonana: ecology, evolution, and metabolism.</title>
        <authorList>
            <person name="Armbrust E.V."/>
            <person name="Berges J.A."/>
            <person name="Bowler C."/>
            <person name="Green B.R."/>
            <person name="Martinez D."/>
            <person name="Putnam N.H."/>
            <person name="Zhou S."/>
            <person name="Allen A.E."/>
            <person name="Apt K.E."/>
            <person name="Bechner M."/>
            <person name="Brzezinski M.A."/>
            <person name="Chaal B.K."/>
            <person name="Chiovitti A."/>
            <person name="Davis A.K."/>
            <person name="Demarest M.S."/>
            <person name="Detter J.C."/>
            <person name="Glavina T."/>
            <person name="Goodstein D."/>
            <person name="Hadi M.Z."/>
            <person name="Hellsten U."/>
            <person name="Hildebrand M."/>
            <person name="Jenkins B.D."/>
            <person name="Jurka J."/>
            <person name="Kapitonov V.V."/>
            <person name="Kroger N."/>
            <person name="Lau W.W."/>
            <person name="Lane T.W."/>
            <person name="Larimer F.W."/>
            <person name="Lippmeier J.C."/>
            <person name="Lucas S."/>
            <person name="Medina M."/>
            <person name="Montsant A."/>
            <person name="Obornik M."/>
            <person name="Parker M.S."/>
            <person name="Palenik B."/>
            <person name="Pazour G.J."/>
            <person name="Richardson P.M."/>
            <person name="Rynearson T.A."/>
            <person name="Saito M.A."/>
            <person name="Schwartz D.C."/>
            <person name="Thamatrakoln K."/>
            <person name="Valentin K."/>
            <person name="Vardi A."/>
            <person name="Wilkerson F.P."/>
            <person name="Rokhsar D.S."/>
        </authorList>
    </citation>
    <scope>NUCLEOTIDE SEQUENCE [LARGE SCALE GENOMIC DNA]</scope>
    <source>
        <strain evidence="1 2">CCMP1335</strain>
    </source>
</reference>
<protein>
    <recommendedName>
        <fullName evidence="3">Glycosyltransferase family 92 protein</fullName>
    </recommendedName>
</protein>